<feature type="signal peptide" evidence="1">
    <location>
        <begin position="1"/>
        <end position="26"/>
    </location>
</feature>
<comment type="caution">
    <text evidence="2">The sequence shown here is derived from an EMBL/GenBank/DDBJ whole genome shotgun (WGS) entry which is preliminary data.</text>
</comment>
<protein>
    <submittedName>
        <fullName evidence="2">Type III secretion system inner rod subunit SctI</fullName>
    </submittedName>
</protein>
<organism evidence="2 3">
    <name type="scientific">Robbsia betulipollinis</name>
    <dbReference type="NCBI Taxonomy" id="2981849"/>
    <lineage>
        <taxon>Bacteria</taxon>
        <taxon>Pseudomonadati</taxon>
        <taxon>Pseudomonadota</taxon>
        <taxon>Betaproteobacteria</taxon>
        <taxon>Burkholderiales</taxon>
        <taxon>Burkholderiaceae</taxon>
        <taxon>Robbsia</taxon>
    </lineage>
</organism>
<keyword evidence="1" id="KW-0732">Signal</keyword>
<dbReference type="Pfam" id="PF17001">
    <property type="entry name" value="T3SS_basalb_I"/>
    <property type="match status" value="1"/>
</dbReference>
<name>A0ABT3ZL65_9BURK</name>
<dbReference type="Proteomes" id="UP001082899">
    <property type="component" value="Unassembled WGS sequence"/>
</dbReference>
<sequence>MPISLSSGAAASASLALPAVPPPASADAHLVARFETALQGAPSAGAMSADAVPGTVNAAPDAANVVPSWNTAGVAPASGTHAGERILATLHAFSTGAGDAWNRMTQFATVAGEPTMAHLLQIEMGAMQASVQFDYFGKIISRSTQNIDQLIKTQ</sequence>
<dbReference type="NCBIfam" id="TIGR02497">
    <property type="entry name" value="yscI_hrpB_dom"/>
    <property type="match status" value="1"/>
</dbReference>
<gene>
    <name evidence="2" type="primary">sctI</name>
    <name evidence="2" type="ORF">OVY01_08530</name>
</gene>
<dbReference type="RefSeq" id="WP_267847033.1">
    <property type="nucleotide sequence ID" value="NZ_JAPMXC010000001.1"/>
</dbReference>
<evidence type="ECO:0000313" key="3">
    <source>
        <dbReference type="Proteomes" id="UP001082899"/>
    </source>
</evidence>
<dbReference type="EMBL" id="JAPMXC010000001">
    <property type="protein sequence ID" value="MCY0387279.1"/>
    <property type="molecule type" value="Genomic_DNA"/>
</dbReference>
<evidence type="ECO:0000313" key="2">
    <source>
        <dbReference type="EMBL" id="MCY0387279.1"/>
    </source>
</evidence>
<reference evidence="2" key="1">
    <citation type="submission" date="2022-11" db="EMBL/GenBank/DDBJ databases">
        <title>Robbsia betulipollinis sp. nov., isolated from pollen of birch (Betula pendula).</title>
        <authorList>
            <person name="Shi H."/>
            <person name="Ambika Manirajan B."/>
            <person name="Ratering S."/>
            <person name="Geissler-Plaum R."/>
            <person name="Schnell S."/>
        </authorList>
    </citation>
    <scope>NUCLEOTIDE SEQUENCE</scope>
    <source>
        <strain evidence="2">Bb-Pol-6</strain>
    </source>
</reference>
<proteinExistence type="predicted"/>
<keyword evidence="3" id="KW-1185">Reference proteome</keyword>
<accession>A0ABT3ZL65</accession>
<evidence type="ECO:0000256" key="1">
    <source>
        <dbReference type="SAM" id="SignalP"/>
    </source>
</evidence>
<dbReference type="InterPro" id="IPR012670">
    <property type="entry name" value="T3SS_YscI/HrpB"/>
</dbReference>
<feature type="chain" id="PRO_5047530355" evidence="1">
    <location>
        <begin position="27"/>
        <end position="154"/>
    </location>
</feature>